<gene>
    <name evidence="2" type="ORF">LCGC14_2399750</name>
</gene>
<sequence length="82" mass="8770">MDTHGLRLECLRLASLAAATAPPEETEAVLKRARAYANFIMGTAEPPKPMQAEPATPESETDPRNPNVPGHEKTGHIAPPTT</sequence>
<dbReference type="AlphaFoldDB" id="A0A0F9E812"/>
<comment type="caution">
    <text evidence="2">The sequence shown here is derived from an EMBL/GenBank/DDBJ whole genome shotgun (WGS) entry which is preliminary data.</text>
</comment>
<evidence type="ECO:0000313" key="2">
    <source>
        <dbReference type="EMBL" id="KKL25991.1"/>
    </source>
</evidence>
<evidence type="ECO:0000256" key="1">
    <source>
        <dbReference type="SAM" id="MobiDB-lite"/>
    </source>
</evidence>
<organism evidence="2">
    <name type="scientific">marine sediment metagenome</name>
    <dbReference type="NCBI Taxonomy" id="412755"/>
    <lineage>
        <taxon>unclassified sequences</taxon>
        <taxon>metagenomes</taxon>
        <taxon>ecological metagenomes</taxon>
    </lineage>
</organism>
<protein>
    <submittedName>
        <fullName evidence="2">Uncharacterized protein</fullName>
    </submittedName>
</protein>
<name>A0A0F9E812_9ZZZZ</name>
<dbReference type="EMBL" id="LAZR01036005">
    <property type="protein sequence ID" value="KKL25991.1"/>
    <property type="molecule type" value="Genomic_DNA"/>
</dbReference>
<proteinExistence type="predicted"/>
<feature type="region of interest" description="Disordered" evidence="1">
    <location>
        <begin position="42"/>
        <end position="82"/>
    </location>
</feature>
<reference evidence="2" key="1">
    <citation type="journal article" date="2015" name="Nature">
        <title>Complex archaea that bridge the gap between prokaryotes and eukaryotes.</title>
        <authorList>
            <person name="Spang A."/>
            <person name="Saw J.H."/>
            <person name="Jorgensen S.L."/>
            <person name="Zaremba-Niedzwiedzka K."/>
            <person name="Martijn J."/>
            <person name="Lind A.E."/>
            <person name="van Eijk R."/>
            <person name="Schleper C."/>
            <person name="Guy L."/>
            <person name="Ettema T.J."/>
        </authorList>
    </citation>
    <scope>NUCLEOTIDE SEQUENCE</scope>
</reference>
<accession>A0A0F9E812</accession>